<name>A0A1Y0Y204_ACEPA</name>
<dbReference type="RefSeq" id="WP_250698232.1">
    <property type="nucleotide sequence ID" value="NZ_CP021512.1"/>
</dbReference>
<evidence type="ECO:0000313" key="2">
    <source>
        <dbReference type="Proteomes" id="UP000196205"/>
    </source>
</evidence>
<dbReference type="AlphaFoldDB" id="A0A1Y0Y204"/>
<accession>A0A1Y0Y204</accession>
<dbReference type="Proteomes" id="UP000196205">
    <property type="component" value="Plasmid pAP1342-3"/>
</dbReference>
<organism evidence="1 2">
    <name type="scientific">Acetobacter pasteurianus subsp. pasteurianus</name>
    <dbReference type="NCBI Taxonomy" id="481145"/>
    <lineage>
        <taxon>Bacteria</taxon>
        <taxon>Pseudomonadati</taxon>
        <taxon>Pseudomonadota</taxon>
        <taxon>Alphaproteobacteria</taxon>
        <taxon>Acetobacterales</taxon>
        <taxon>Acetobacteraceae</taxon>
        <taxon>Acetobacter</taxon>
    </lineage>
</organism>
<protein>
    <submittedName>
        <fullName evidence="1">Uncharacterized protein</fullName>
    </submittedName>
</protein>
<evidence type="ECO:0000313" key="1">
    <source>
        <dbReference type="EMBL" id="ARW49238.1"/>
    </source>
</evidence>
<gene>
    <name evidence="1" type="ORF">S1001342_02948</name>
</gene>
<reference evidence="1 2" key="1">
    <citation type="submission" date="2017-05" db="EMBL/GenBank/DDBJ databases">
        <title>Genome sequence of Acetobacter pasteurianus subsp. pasteurianus strain SRCM101342.</title>
        <authorList>
            <person name="Cho S.H."/>
        </authorList>
    </citation>
    <scope>NUCLEOTIDE SEQUENCE [LARGE SCALE GENOMIC DNA]</scope>
    <source>
        <strain evidence="1 2">SRCM101342</strain>
        <plasmid evidence="2">pap1342-3</plasmid>
    </source>
</reference>
<sequence>MPTKLPFVFSQRGYIYQSGLDCIRLAARSGQNSLQEAISSKEMELKTYEEGGVFVGERDEDGDVLWEKNEILELDIERLQEALLELRRSFVLTAYHYWETSVYKWHHQENPKTKPLNLGNYEKLKRALEAFGQKDPALKNIPNNNLFIVCHLSNIIKHTSGNSEEYLSKNMPVELSGTMKSDPEIYGGRPQIYLEEHHLKWIFDVIAKSGPIANPNRV</sequence>
<geneLocation type="plasmid" evidence="2">
    <name>pap1342-3</name>
</geneLocation>
<keyword evidence="1" id="KW-0614">Plasmid</keyword>
<proteinExistence type="predicted"/>
<dbReference type="EMBL" id="CP021512">
    <property type="protein sequence ID" value="ARW49238.1"/>
    <property type="molecule type" value="Genomic_DNA"/>
</dbReference>